<name>A0A9Q0RLG8_BLOTA</name>
<comment type="caution">
    <text evidence="8">The sequence shown here is derived from an EMBL/GenBank/DDBJ whole genome shotgun (WGS) entry which is preliminary data.</text>
</comment>
<proteinExistence type="predicted"/>
<reference evidence="8" key="1">
    <citation type="submission" date="2022-12" db="EMBL/GenBank/DDBJ databases">
        <title>Genome assemblies of Blomia tropicalis.</title>
        <authorList>
            <person name="Cui Y."/>
        </authorList>
    </citation>
    <scope>NUCLEOTIDE SEQUENCE</scope>
    <source>
        <tissue evidence="8">Adult mites</tissue>
    </source>
</reference>
<dbReference type="AlphaFoldDB" id="A0A9Q0RLG8"/>
<dbReference type="SUPFAM" id="SSF57667">
    <property type="entry name" value="beta-beta-alpha zinc fingers"/>
    <property type="match status" value="2"/>
</dbReference>
<feature type="region of interest" description="Disordered" evidence="6">
    <location>
        <begin position="705"/>
        <end position="733"/>
    </location>
</feature>
<evidence type="ECO:0000259" key="7">
    <source>
        <dbReference type="PROSITE" id="PS50157"/>
    </source>
</evidence>
<evidence type="ECO:0000256" key="6">
    <source>
        <dbReference type="SAM" id="MobiDB-lite"/>
    </source>
</evidence>
<feature type="region of interest" description="Disordered" evidence="6">
    <location>
        <begin position="1"/>
        <end position="27"/>
    </location>
</feature>
<organism evidence="8 9">
    <name type="scientific">Blomia tropicalis</name>
    <name type="common">Mite</name>
    <dbReference type="NCBI Taxonomy" id="40697"/>
    <lineage>
        <taxon>Eukaryota</taxon>
        <taxon>Metazoa</taxon>
        <taxon>Ecdysozoa</taxon>
        <taxon>Arthropoda</taxon>
        <taxon>Chelicerata</taxon>
        <taxon>Arachnida</taxon>
        <taxon>Acari</taxon>
        <taxon>Acariformes</taxon>
        <taxon>Sarcoptiformes</taxon>
        <taxon>Astigmata</taxon>
        <taxon>Glycyphagoidea</taxon>
        <taxon>Echimyopodidae</taxon>
        <taxon>Blomia</taxon>
    </lineage>
</organism>
<evidence type="ECO:0000256" key="2">
    <source>
        <dbReference type="ARBA" id="ARBA00022737"/>
    </source>
</evidence>
<dbReference type="Proteomes" id="UP001142055">
    <property type="component" value="Chromosome 2"/>
</dbReference>
<dbReference type="PROSITE" id="PS50157">
    <property type="entry name" value="ZINC_FINGER_C2H2_2"/>
    <property type="match status" value="3"/>
</dbReference>
<dbReference type="EMBL" id="JAPWDV010000002">
    <property type="protein sequence ID" value="KAJ6220313.1"/>
    <property type="molecule type" value="Genomic_DNA"/>
</dbReference>
<dbReference type="SMART" id="SM00355">
    <property type="entry name" value="ZnF_C2H2"/>
    <property type="match status" value="4"/>
</dbReference>
<feature type="domain" description="C2H2-type" evidence="7">
    <location>
        <begin position="407"/>
        <end position="434"/>
    </location>
</feature>
<evidence type="ECO:0000256" key="5">
    <source>
        <dbReference type="PROSITE-ProRule" id="PRU00042"/>
    </source>
</evidence>
<keyword evidence="4" id="KW-0862">Zinc</keyword>
<protein>
    <recommendedName>
        <fullName evidence="7">C2H2-type domain-containing protein</fullName>
    </recommendedName>
</protein>
<feature type="domain" description="C2H2-type" evidence="7">
    <location>
        <begin position="378"/>
        <end position="406"/>
    </location>
</feature>
<sequence>MDYHSHHPSTIVDAQPPKPPNIGQPTTKKSLGLLAEVAITRLIEEQKNEAMSSKTKIISRNYSLKQIRKLSEKKLLMTFAEKLKRVVDKNQKLFSYKCQILPQECQMKLECYARDENEIKTRMVNHLLGHLCNLEKSVPNIKIPSNRKVKSRNRSSAPKTSTTSPTTARKSSTKKPNSKLPESTSFTIQQSVATATPIDMTITTTTTNNSNVNQLTTQLPLDDKKRLVLKFLEEDHTYTMPTAATKSSAIQLQSTVADSIQLINMNEALTVANHRERSNIPETNELQHKSVITTFIPAANMPQTIDLRTSSNQTIITAVGTTTTTTTAVVTQPQLTSTPTTQAQTIRALALDYIDDIRKKSSSAAKSIIVNGDKSLVYQCKICPDKQFTSTNGLIFHYKKHAGLKPYVCDLCSATFTRQHSLNYHMLIHLNKSRFVCQECGRHFRHPSHFKEHMRRHTGETPFQCGDCLIRFKTRNTYKRHLQTKHSKILTSKGIIELSITQGQALSTPHQSLPKIQPTNGQTVTTTIPVATVPTTTSGAIKPRRKYGMRYLHKNIETINKYEQQLTPVVGSQVPIDYSQHAPNLAIQGTHSNNITIVSIPQLSTMNAVHILDNAGSSTNRISKPLVDLTDNVNYQQPNANQAITLVSYQPSPVVPLEPIQPTSLVNTPPMPISSGQLTELTSSPAIMVAAGSAAHDYPGEAMLQHHQTGGIQQQQQQPPPLPPPQSNGNNDNFMRLLEAIAMTEDS</sequence>
<dbReference type="Pfam" id="PF12874">
    <property type="entry name" value="zf-met"/>
    <property type="match status" value="1"/>
</dbReference>
<dbReference type="InterPro" id="IPR013087">
    <property type="entry name" value="Znf_C2H2_type"/>
</dbReference>
<evidence type="ECO:0000256" key="1">
    <source>
        <dbReference type="ARBA" id="ARBA00022723"/>
    </source>
</evidence>
<dbReference type="PROSITE" id="PS00028">
    <property type="entry name" value="ZINC_FINGER_C2H2_1"/>
    <property type="match status" value="3"/>
</dbReference>
<evidence type="ECO:0000313" key="8">
    <source>
        <dbReference type="EMBL" id="KAJ6220313.1"/>
    </source>
</evidence>
<dbReference type="GO" id="GO:0008270">
    <property type="term" value="F:zinc ion binding"/>
    <property type="evidence" value="ECO:0007669"/>
    <property type="project" value="UniProtKB-KW"/>
</dbReference>
<dbReference type="PANTHER" id="PTHR24379">
    <property type="entry name" value="KRAB AND ZINC FINGER DOMAIN-CONTAINING"/>
    <property type="match status" value="1"/>
</dbReference>
<dbReference type="OMA" id="THNINAM"/>
<keyword evidence="1" id="KW-0479">Metal-binding</keyword>
<dbReference type="Gene3D" id="3.30.160.60">
    <property type="entry name" value="Classic Zinc Finger"/>
    <property type="match status" value="3"/>
</dbReference>
<dbReference type="InterPro" id="IPR036236">
    <property type="entry name" value="Znf_C2H2_sf"/>
</dbReference>
<feature type="compositionally biased region" description="Low complexity" evidence="6">
    <location>
        <begin position="154"/>
        <end position="170"/>
    </location>
</feature>
<evidence type="ECO:0000256" key="4">
    <source>
        <dbReference type="ARBA" id="ARBA00022833"/>
    </source>
</evidence>
<accession>A0A9Q0RLG8</accession>
<dbReference type="PANTHER" id="PTHR24379:SF121">
    <property type="entry name" value="C2H2-TYPE DOMAIN-CONTAINING PROTEIN"/>
    <property type="match status" value="1"/>
</dbReference>
<keyword evidence="2" id="KW-0677">Repeat</keyword>
<evidence type="ECO:0000256" key="3">
    <source>
        <dbReference type="ARBA" id="ARBA00022771"/>
    </source>
</evidence>
<evidence type="ECO:0000313" key="9">
    <source>
        <dbReference type="Proteomes" id="UP001142055"/>
    </source>
</evidence>
<keyword evidence="3 5" id="KW-0863">Zinc-finger</keyword>
<gene>
    <name evidence="8" type="ORF">RDWZM_006125</name>
</gene>
<feature type="region of interest" description="Disordered" evidence="6">
    <location>
        <begin position="143"/>
        <end position="185"/>
    </location>
</feature>
<keyword evidence="9" id="KW-1185">Reference proteome</keyword>
<feature type="domain" description="C2H2-type" evidence="7">
    <location>
        <begin position="435"/>
        <end position="462"/>
    </location>
</feature>
<dbReference type="FunFam" id="3.30.160.60:FF:002529">
    <property type="entry name" value="B-cell CLL/lymphoma 6 member B protein"/>
    <property type="match status" value="1"/>
</dbReference>
<dbReference type="Pfam" id="PF00096">
    <property type="entry name" value="zf-C2H2"/>
    <property type="match status" value="2"/>
</dbReference>